<name>W1PDQ6_AMBTC</name>
<organism evidence="1 2">
    <name type="scientific">Amborella trichopoda</name>
    <dbReference type="NCBI Taxonomy" id="13333"/>
    <lineage>
        <taxon>Eukaryota</taxon>
        <taxon>Viridiplantae</taxon>
        <taxon>Streptophyta</taxon>
        <taxon>Embryophyta</taxon>
        <taxon>Tracheophyta</taxon>
        <taxon>Spermatophyta</taxon>
        <taxon>Magnoliopsida</taxon>
        <taxon>Amborellales</taxon>
        <taxon>Amborellaceae</taxon>
        <taxon>Amborella</taxon>
    </lineage>
</organism>
<dbReference type="Gramene" id="ERN05839">
    <property type="protein sequence ID" value="ERN05839"/>
    <property type="gene ID" value="AMTR_s00006p00262010"/>
</dbReference>
<evidence type="ECO:0000313" key="2">
    <source>
        <dbReference type="Proteomes" id="UP000017836"/>
    </source>
</evidence>
<dbReference type="HOGENOM" id="CLU_2187440_0_0_1"/>
<proteinExistence type="predicted"/>
<keyword evidence="2" id="KW-1185">Reference proteome</keyword>
<sequence>MQPSHQLVSGLAVAILPCEVKVPEQCTANIEMKIFGFIECSAKVLGQYSGSGRVFENRVSQGIRVLAKTSYSSNTDSTKNQSSWAVGLIPSNLIYPTVNFREEKGRLGT</sequence>
<dbReference type="AlphaFoldDB" id="W1PDQ6"/>
<dbReference type="Proteomes" id="UP000017836">
    <property type="component" value="Unassembled WGS sequence"/>
</dbReference>
<dbReference type="EMBL" id="KI393980">
    <property type="protein sequence ID" value="ERN05839.1"/>
    <property type="molecule type" value="Genomic_DNA"/>
</dbReference>
<reference evidence="2" key="1">
    <citation type="journal article" date="2013" name="Science">
        <title>The Amborella genome and the evolution of flowering plants.</title>
        <authorList>
            <consortium name="Amborella Genome Project"/>
        </authorList>
    </citation>
    <scope>NUCLEOTIDE SEQUENCE [LARGE SCALE GENOMIC DNA]</scope>
</reference>
<protein>
    <submittedName>
        <fullName evidence="1">Uncharacterized protein</fullName>
    </submittedName>
</protein>
<evidence type="ECO:0000313" key="1">
    <source>
        <dbReference type="EMBL" id="ERN05839.1"/>
    </source>
</evidence>
<gene>
    <name evidence="1" type="ORF">AMTR_s00006p00262010</name>
</gene>
<accession>W1PDQ6</accession>